<sequence length="116" mass="11941">MPANATRSRARKAVVPAAGQGTRFAPATKAIPKEMLPLLDKPTIEYVVEEIAEAGPEKQGDAAGLAAVRRSSSLARLHHVRQGSAKGLGHAVLQGGRHVELSSTPDGGAPRPPAGP</sequence>
<organism evidence="8 9">
    <name type="scientific">Georgenia halophila</name>
    <dbReference type="NCBI Taxonomy" id="620889"/>
    <lineage>
        <taxon>Bacteria</taxon>
        <taxon>Bacillati</taxon>
        <taxon>Actinomycetota</taxon>
        <taxon>Actinomycetes</taxon>
        <taxon>Micrococcales</taxon>
        <taxon>Bogoriellaceae</taxon>
        <taxon>Georgenia</taxon>
    </lineage>
</organism>
<evidence type="ECO:0000256" key="6">
    <source>
        <dbReference type="SAM" id="MobiDB-lite"/>
    </source>
</evidence>
<keyword evidence="4" id="KW-0548">Nucleotidyltransferase</keyword>
<comment type="caution">
    <text evidence="8">The sequence shown here is derived from an EMBL/GenBank/DDBJ whole genome shotgun (WGS) entry which is preliminary data.</text>
</comment>
<protein>
    <recommendedName>
        <fullName evidence="2">UTP--glucose-1-phosphate uridylyltransferase</fullName>
        <ecNumber evidence="2">2.7.7.9</ecNumber>
    </recommendedName>
</protein>
<accession>A0ABP8L465</accession>
<dbReference type="PANTHER" id="PTHR43197:SF1">
    <property type="entry name" value="UTP--GLUCOSE-1-PHOSPHATE URIDYLYLTRANSFERASE"/>
    <property type="match status" value="1"/>
</dbReference>
<dbReference type="Gene3D" id="3.90.550.10">
    <property type="entry name" value="Spore Coat Polysaccharide Biosynthesis Protein SpsA, Chain A"/>
    <property type="match status" value="1"/>
</dbReference>
<dbReference type="InterPro" id="IPR029044">
    <property type="entry name" value="Nucleotide-diphossugar_trans"/>
</dbReference>
<evidence type="ECO:0000313" key="9">
    <source>
        <dbReference type="Proteomes" id="UP001500622"/>
    </source>
</evidence>
<reference evidence="9" key="1">
    <citation type="journal article" date="2019" name="Int. J. Syst. Evol. Microbiol.">
        <title>The Global Catalogue of Microorganisms (GCM) 10K type strain sequencing project: providing services to taxonomists for standard genome sequencing and annotation.</title>
        <authorList>
            <consortium name="The Broad Institute Genomics Platform"/>
            <consortium name="The Broad Institute Genome Sequencing Center for Infectious Disease"/>
            <person name="Wu L."/>
            <person name="Ma J."/>
        </authorList>
    </citation>
    <scope>NUCLEOTIDE SEQUENCE [LARGE SCALE GENOMIC DNA]</scope>
    <source>
        <strain evidence="9">JCM 17810</strain>
    </source>
</reference>
<dbReference type="Proteomes" id="UP001500622">
    <property type="component" value="Unassembled WGS sequence"/>
</dbReference>
<dbReference type="EC" id="2.7.7.9" evidence="2"/>
<evidence type="ECO:0000256" key="2">
    <source>
        <dbReference type="ARBA" id="ARBA00012415"/>
    </source>
</evidence>
<dbReference type="PANTHER" id="PTHR43197">
    <property type="entry name" value="UTP--GLUCOSE-1-PHOSPHATE URIDYLYLTRANSFERASE"/>
    <property type="match status" value="1"/>
</dbReference>
<evidence type="ECO:0000259" key="7">
    <source>
        <dbReference type="Pfam" id="PF00483"/>
    </source>
</evidence>
<gene>
    <name evidence="8" type="ORF">GCM10023169_14080</name>
</gene>
<evidence type="ECO:0000313" key="8">
    <source>
        <dbReference type="EMBL" id="GAA4421311.1"/>
    </source>
</evidence>
<dbReference type="SUPFAM" id="SSF53448">
    <property type="entry name" value="Nucleotide-diphospho-sugar transferases"/>
    <property type="match status" value="1"/>
</dbReference>
<feature type="domain" description="Nucleotidyl transferase" evidence="7">
    <location>
        <begin position="12"/>
        <end position="58"/>
    </location>
</feature>
<dbReference type="InterPro" id="IPR005771">
    <property type="entry name" value="GalU_uridylyltTrfase_bac/arc"/>
</dbReference>
<name>A0ABP8L465_9MICO</name>
<keyword evidence="3" id="KW-0808">Transferase</keyword>
<evidence type="ECO:0000256" key="4">
    <source>
        <dbReference type="ARBA" id="ARBA00022695"/>
    </source>
</evidence>
<evidence type="ECO:0000256" key="5">
    <source>
        <dbReference type="ARBA" id="ARBA00048128"/>
    </source>
</evidence>
<proteinExistence type="inferred from homology"/>
<feature type="region of interest" description="Disordered" evidence="6">
    <location>
        <begin position="95"/>
        <end position="116"/>
    </location>
</feature>
<comment type="similarity">
    <text evidence="1">Belongs to the UDPGP type 2 family.</text>
</comment>
<evidence type="ECO:0000256" key="1">
    <source>
        <dbReference type="ARBA" id="ARBA00006890"/>
    </source>
</evidence>
<evidence type="ECO:0000256" key="3">
    <source>
        <dbReference type="ARBA" id="ARBA00022679"/>
    </source>
</evidence>
<dbReference type="Pfam" id="PF00483">
    <property type="entry name" value="NTP_transferase"/>
    <property type="match status" value="1"/>
</dbReference>
<dbReference type="InterPro" id="IPR005835">
    <property type="entry name" value="NTP_transferase_dom"/>
</dbReference>
<keyword evidence="9" id="KW-1185">Reference proteome</keyword>
<dbReference type="EMBL" id="BAABGN010000005">
    <property type="protein sequence ID" value="GAA4421311.1"/>
    <property type="molecule type" value="Genomic_DNA"/>
</dbReference>
<comment type="catalytic activity">
    <reaction evidence="5">
        <text>alpha-D-glucose 1-phosphate + UTP + H(+) = UDP-alpha-D-glucose + diphosphate</text>
        <dbReference type="Rhea" id="RHEA:19889"/>
        <dbReference type="ChEBI" id="CHEBI:15378"/>
        <dbReference type="ChEBI" id="CHEBI:33019"/>
        <dbReference type="ChEBI" id="CHEBI:46398"/>
        <dbReference type="ChEBI" id="CHEBI:58601"/>
        <dbReference type="ChEBI" id="CHEBI:58885"/>
        <dbReference type="EC" id="2.7.7.9"/>
    </reaction>
</comment>